<dbReference type="OrthoDB" id="9802824at2"/>
<comment type="pathway">
    <text evidence="5">Purine metabolism; GMP biosynthesis via salvage pathway; GMP from guanine: step 1/1.</text>
</comment>
<name>A0A081BH17_9LACO</name>
<dbReference type="InterPro" id="IPR029057">
    <property type="entry name" value="PRTase-like"/>
</dbReference>
<keyword evidence="13 16" id="KW-0460">Magnesium</keyword>
<dbReference type="GO" id="GO:0032263">
    <property type="term" value="P:GMP salvage"/>
    <property type="evidence" value="ECO:0007669"/>
    <property type="project" value="UniProtKB-UniPathway"/>
</dbReference>
<reference evidence="18" key="1">
    <citation type="journal article" date="2014" name="Genome Announc.">
        <title>Draft Genome Sequence of Lactobacillus oryzae Strain SG293T.</title>
        <authorList>
            <person name="Tanizawa Y."/>
            <person name="Fujisawa T."/>
            <person name="Mochizuki T."/>
            <person name="Kaminuma E."/>
            <person name="Nakamura Y."/>
            <person name="Tohno M."/>
        </authorList>
    </citation>
    <scope>NUCLEOTIDE SEQUENCE [LARGE SCALE GENOMIC DNA]</scope>
    <source>
        <strain evidence="18">SG293</strain>
    </source>
</reference>
<dbReference type="UniPathway" id="UPA00909">
    <property type="reaction ID" value="UER00887"/>
</dbReference>
<keyword evidence="11 16" id="KW-0660">Purine salvage</keyword>
<dbReference type="eggNOG" id="COG0634">
    <property type="taxonomic scope" value="Bacteria"/>
</dbReference>
<dbReference type="InterPro" id="IPR005904">
    <property type="entry name" value="Hxn_phspho_trans"/>
</dbReference>
<comment type="similarity">
    <text evidence="6 16">Belongs to the purine/pyrimidine phosphoribosyltransferase family.</text>
</comment>
<evidence type="ECO:0000256" key="9">
    <source>
        <dbReference type="ARBA" id="ARBA00022679"/>
    </source>
</evidence>
<evidence type="ECO:0000313" key="19">
    <source>
        <dbReference type="Proteomes" id="UP000028700"/>
    </source>
</evidence>
<dbReference type="GO" id="GO:0046100">
    <property type="term" value="P:hypoxanthine metabolic process"/>
    <property type="evidence" value="ECO:0007669"/>
    <property type="project" value="TreeGrafter"/>
</dbReference>
<comment type="catalytic activity">
    <reaction evidence="15">
        <text>IMP + diphosphate = hypoxanthine + 5-phospho-alpha-D-ribose 1-diphosphate</text>
        <dbReference type="Rhea" id="RHEA:17973"/>
        <dbReference type="ChEBI" id="CHEBI:17368"/>
        <dbReference type="ChEBI" id="CHEBI:33019"/>
        <dbReference type="ChEBI" id="CHEBI:58017"/>
        <dbReference type="ChEBI" id="CHEBI:58053"/>
        <dbReference type="EC" id="2.4.2.8"/>
    </reaction>
    <physiologicalReaction direction="right-to-left" evidence="15">
        <dbReference type="Rhea" id="RHEA:17975"/>
    </physiologicalReaction>
</comment>
<dbReference type="InterPro" id="IPR050408">
    <property type="entry name" value="HGPRT"/>
</dbReference>
<keyword evidence="9 16" id="KW-0808">Transferase</keyword>
<dbReference type="EC" id="2.4.2.8" evidence="16"/>
<comment type="pathway">
    <text evidence="4 16">Purine metabolism; IMP biosynthesis via salvage pathway; IMP from hypoxanthine: step 1/1.</text>
</comment>
<sequence>MDNDIERVLYSVQDIQEACKRLGTQMAEEYKDKNPLIVGVLKGAALFMTDVIRQMDISAELDFIDVSSYHGGTESSGEVKLEHDLSIDVAGRDIIIVEDIIDSGRSLKFMLDLLKERHVNSIKVCTLLDKPSGRVVEAKADYVGFIVPNEFVVGYGLDYRNQYRNLPYVGVLKPAIYENK</sequence>
<dbReference type="GO" id="GO:0032264">
    <property type="term" value="P:IMP salvage"/>
    <property type="evidence" value="ECO:0007669"/>
    <property type="project" value="UniProtKB-UniPathway"/>
</dbReference>
<keyword evidence="8 16" id="KW-0328">Glycosyltransferase</keyword>
<dbReference type="EMBL" id="BBJM01000005">
    <property type="protein sequence ID" value="GAK47335.1"/>
    <property type="molecule type" value="Genomic_DNA"/>
</dbReference>
<dbReference type="AlphaFoldDB" id="A0A081BH17"/>
<feature type="domain" description="Phosphoribosyltransferase" evidence="17">
    <location>
        <begin position="14"/>
        <end position="160"/>
    </location>
</feature>
<evidence type="ECO:0000256" key="10">
    <source>
        <dbReference type="ARBA" id="ARBA00022723"/>
    </source>
</evidence>
<evidence type="ECO:0000256" key="4">
    <source>
        <dbReference type="ARBA" id="ARBA00004669"/>
    </source>
</evidence>
<evidence type="ECO:0000256" key="8">
    <source>
        <dbReference type="ARBA" id="ARBA00022676"/>
    </source>
</evidence>
<dbReference type="GO" id="GO:0006178">
    <property type="term" value="P:guanine salvage"/>
    <property type="evidence" value="ECO:0007669"/>
    <property type="project" value="TreeGrafter"/>
</dbReference>
<dbReference type="GO" id="GO:0052657">
    <property type="term" value="F:guanine phosphoribosyltransferase activity"/>
    <property type="evidence" value="ECO:0007669"/>
    <property type="project" value="UniProtKB-ARBA"/>
</dbReference>
<dbReference type="Pfam" id="PF00156">
    <property type="entry name" value="Pribosyltran"/>
    <property type="match status" value="1"/>
</dbReference>
<dbReference type="FunFam" id="3.40.50.2020:FF:000006">
    <property type="entry name" value="Hypoxanthine phosphoribosyltransferase"/>
    <property type="match status" value="1"/>
</dbReference>
<organism evidence="18 19">
    <name type="scientific">Secundilactobacillus oryzae JCM 18671</name>
    <dbReference type="NCBI Taxonomy" id="1291743"/>
    <lineage>
        <taxon>Bacteria</taxon>
        <taxon>Bacillati</taxon>
        <taxon>Bacillota</taxon>
        <taxon>Bacilli</taxon>
        <taxon>Lactobacillales</taxon>
        <taxon>Lactobacillaceae</taxon>
        <taxon>Secundilactobacillus</taxon>
    </lineage>
</organism>
<evidence type="ECO:0000256" key="15">
    <source>
        <dbReference type="ARBA" id="ARBA00049402"/>
    </source>
</evidence>
<comment type="cofactor">
    <cofactor evidence="1 16">
        <name>Mg(2+)</name>
        <dbReference type="ChEBI" id="CHEBI:18420"/>
    </cofactor>
</comment>
<comment type="catalytic activity">
    <reaction evidence="14">
        <text>GMP + diphosphate = guanine + 5-phospho-alpha-D-ribose 1-diphosphate</text>
        <dbReference type="Rhea" id="RHEA:25424"/>
        <dbReference type="ChEBI" id="CHEBI:16235"/>
        <dbReference type="ChEBI" id="CHEBI:33019"/>
        <dbReference type="ChEBI" id="CHEBI:58017"/>
        <dbReference type="ChEBI" id="CHEBI:58115"/>
        <dbReference type="EC" id="2.4.2.8"/>
    </reaction>
    <physiologicalReaction direction="right-to-left" evidence="14">
        <dbReference type="Rhea" id="RHEA:25426"/>
    </physiologicalReaction>
</comment>
<dbReference type="Gene3D" id="3.40.50.2020">
    <property type="match status" value="1"/>
</dbReference>
<evidence type="ECO:0000256" key="1">
    <source>
        <dbReference type="ARBA" id="ARBA00001946"/>
    </source>
</evidence>
<dbReference type="UniPathway" id="UPA00591">
    <property type="reaction ID" value="UER00648"/>
</dbReference>
<keyword evidence="12 16" id="KW-0547">Nucleotide-binding</keyword>
<evidence type="ECO:0000256" key="3">
    <source>
        <dbReference type="ARBA" id="ARBA00004496"/>
    </source>
</evidence>
<evidence type="ECO:0000256" key="16">
    <source>
        <dbReference type="RuleBase" id="RU364099"/>
    </source>
</evidence>
<dbReference type="GO" id="GO:0000287">
    <property type="term" value="F:magnesium ion binding"/>
    <property type="evidence" value="ECO:0007669"/>
    <property type="project" value="TreeGrafter"/>
</dbReference>
<proteinExistence type="inferred from homology"/>
<dbReference type="GO" id="GO:0000166">
    <property type="term" value="F:nucleotide binding"/>
    <property type="evidence" value="ECO:0007669"/>
    <property type="project" value="UniProtKB-KW"/>
</dbReference>
<evidence type="ECO:0000256" key="2">
    <source>
        <dbReference type="ARBA" id="ARBA00002049"/>
    </source>
</evidence>
<protein>
    <recommendedName>
        <fullName evidence="16">Hypoxanthine phosphoribosyltransferase</fullName>
        <ecNumber evidence="16">2.4.2.8</ecNumber>
    </recommendedName>
</protein>
<dbReference type="STRING" id="1291743.LOSG293_050050"/>
<comment type="subcellular location">
    <subcellularLocation>
        <location evidence="3 16">Cytoplasm</location>
    </subcellularLocation>
</comment>
<keyword evidence="19" id="KW-1185">Reference proteome</keyword>
<evidence type="ECO:0000256" key="7">
    <source>
        <dbReference type="ARBA" id="ARBA00022490"/>
    </source>
</evidence>
<accession>A0A081BH17</accession>
<dbReference type="RefSeq" id="WP_034526507.1">
    <property type="nucleotide sequence ID" value="NZ_BBAZ01000005.1"/>
</dbReference>
<dbReference type="GO" id="GO:0006166">
    <property type="term" value="P:purine ribonucleoside salvage"/>
    <property type="evidence" value="ECO:0007669"/>
    <property type="project" value="UniProtKB-KW"/>
</dbReference>
<evidence type="ECO:0000256" key="12">
    <source>
        <dbReference type="ARBA" id="ARBA00022741"/>
    </source>
</evidence>
<dbReference type="SUPFAM" id="SSF53271">
    <property type="entry name" value="PRTase-like"/>
    <property type="match status" value="1"/>
</dbReference>
<dbReference type="PANTHER" id="PTHR43340">
    <property type="entry name" value="HYPOXANTHINE-GUANINE PHOSPHORIBOSYLTRANSFERASE"/>
    <property type="match status" value="1"/>
</dbReference>
<dbReference type="Proteomes" id="UP000028700">
    <property type="component" value="Unassembled WGS sequence"/>
</dbReference>
<comment type="caution">
    <text evidence="18">The sequence shown here is derived from an EMBL/GenBank/DDBJ whole genome shotgun (WGS) entry which is preliminary data.</text>
</comment>
<evidence type="ECO:0000256" key="5">
    <source>
        <dbReference type="ARBA" id="ARBA00004676"/>
    </source>
</evidence>
<evidence type="ECO:0000256" key="11">
    <source>
        <dbReference type="ARBA" id="ARBA00022726"/>
    </source>
</evidence>
<keyword evidence="10 16" id="KW-0479">Metal-binding</keyword>
<dbReference type="GO" id="GO:0005829">
    <property type="term" value="C:cytosol"/>
    <property type="evidence" value="ECO:0007669"/>
    <property type="project" value="TreeGrafter"/>
</dbReference>
<comment type="function">
    <text evidence="2">Purine salvage pathway enzyme that catalyzes the transfer of the ribosyl-5-phosphate group from 5-phospho-alpha-D-ribose 1-diphosphate (PRPP) to the N9 position of the 6-oxopurines hypoxanthine and guanine to form the corresponding ribonucleotides IMP (inosine 5'-monophosphate) and GMP (guanosine 5'-monophosphate), with the release of PPi.</text>
</comment>
<evidence type="ECO:0000313" key="18">
    <source>
        <dbReference type="EMBL" id="GAK47335.1"/>
    </source>
</evidence>
<evidence type="ECO:0000256" key="14">
    <source>
        <dbReference type="ARBA" id="ARBA00048811"/>
    </source>
</evidence>
<evidence type="ECO:0000256" key="6">
    <source>
        <dbReference type="ARBA" id="ARBA00008391"/>
    </source>
</evidence>
<dbReference type="CDD" id="cd06223">
    <property type="entry name" value="PRTases_typeI"/>
    <property type="match status" value="1"/>
</dbReference>
<evidence type="ECO:0000259" key="17">
    <source>
        <dbReference type="Pfam" id="PF00156"/>
    </source>
</evidence>
<dbReference type="InterPro" id="IPR000836">
    <property type="entry name" value="PRTase_dom"/>
</dbReference>
<dbReference type="PANTHER" id="PTHR43340:SF1">
    <property type="entry name" value="HYPOXANTHINE PHOSPHORIBOSYLTRANSFERASE"/>
    <property type="match status" value="1"/>
</dbReference>
<gene>
    <name evidence="18" type="ORF">LOSG293_050050</name>
</gene>
<dbReference type="GO" id="GO:0004422">
    <property type="term" value="F:hypoxanthine phosphoribosyltransferase activity"/>
    <property type="evidence" value="ECO:0007669"/>
    <property type="project" value="InterPro"/>
</dbReference>
<keyword evidence="7 16" id="KW-0963">Cytoplasm</keyword>
<evidence type="ECO:0000256" key="13">
    <source>
        <dbReference type="ARBA" id="ARBA00022842"/>
    </source>
</evidence>
<dbReference type="NCBIfam" id="TIGR01203">
    <property type="entry name" value="HGPRTase"/>
    <property type="match status" value="1"/>
</dbReference>